<comment type="cofactor">
    <cofactor evidence="1">
        <name>a divalent metal cation</name>
        <dbReference type="ChEBI" id="CHEBI:60240"/>
    </cofactor>
</comment>
<evidence type="ECO:0000259" key="3">
    <source>
        <dbReference type="Pfam" id="PF13359"/>
    </source>
</evidence>
<name>A0A0D0DW75_9AGAM</name>
<dbReference type="EMBL" id="KN825135">
    <property type="protein sequence ID" value="KIK94031.1"/>
    <property type="molecule type" value="Genomic_DNA"/>
</dbReference>
<feature type="non-terminal residue" evidence="4">
    <location>
        <position position="1"/>
    </location>
</feature>
<keyword evidence="2" id="KW-0479">Metal-binding</keyword>
<proteinExistence type="predicted"/>
<evidence type="ECO:0000256" key="1">
    <source>
        <dbReference type="ARBA" id="ARBA00001968"/>
    </source>
</evidence>
<evidence type="ECO:0000256" key="2">
    <source>
        <dbReference type="ARBA" id="ARBA00022723"/>
    </source>
</evidence>
<keyword evidence="5" id="KW-1185">Reference proteome</keyword>
<dbReference type="OrthoDB" id="2664198at2759"/>
<dbReference type="HOGENOM" id="CLU_018552_11_0_1"/>
<gene>
    <name evidence="4" type="ORF">PAXRUDRAFT_143788</name>
</gene>
<reference evidence="4 5" key="1">
    <citation type="submission" date="2014-04" db="EMBL/GenBank/DDBJ databases">
        <authorList>
            <consortium name="DOE Joint Genome Institute"/>
            <person name="Kuo A."/>
            <person name="Kohler A."/>
            <person name="Jargeat P."/>
            <person name="Nagy L.G."/>
            <person name="Floudas D."/>
            <person name="Copeland A."/>
            <person name="Barry K.W."/>
            <person name="Cichocki N."/>
            <person name="Veneault-Fourrey C."/>
            <person name="LaButti K."/>
            <person name="Lindquist E.A."/>
            <person name="Lipzen A."/>
            <person name="Lundell T."/>
            <person name="Morin E."/>
            <person name="Murat C."/>
            <person name="Sun H."/>
            <person name="Tunlid A."/>
            <person name="Henrissat B."/>
            <person name="Grigoriev I.V."/>
            <person name="Hibbett D.S."/>
            <person name="Martin F."/>
            <person name="Nordberg H.P."/>
            <person name="Cantor M.N."/>
            <person name="Hua S.X."/>
        </authorList>
    </citation>
    <scope>NUCLEOTIDE SEQUENCE [LARGE SCALE GENOMIC DNA]</scope>
    <source>
        <strain evidence="4 5">Ve08.2h10</strain>
    </source>
</reference>
<accession>A0A0D0DW75</accession>
<organism evidence="4 5">
    <name type="scientific">Paxillus rubicundulus Ve08.2h10</name>
    <dbReference type="NCBI Taxonomy" id="930991"/>
    <lineage>
        <taxon>Eukaryota</taxon>
        <taxon>Fungi</taxon>
        <taxon>Dikarya</taxon>
        <taxon>Basidiomycota</taxon>
        <taxon>Agaricomycotina</taxon>
        <taxon>Agaricomycetes</taxon>
        <taxon>Agaricomycetidae</taxon>
        <taxon>Boletales</taxon>
        <taxon>Paxilineae</taxon>
        <taxon>Paxillaceae</taxon>
        <taxon>Paxillus</taxon>
    </lineage>
</organism>
<feature type="domain" description="DDE Tnp4" evidence="3">
    <location>
        <begin position="2"/>
        <end position="85"/>
    </location>
</feature>
<dbReference type="GO" id="GO:0046872">
    <property type="term" value="F:metal ion binding"/>
    <property type="evidence" value="ECO:0007669"/>
    <property type="project" value="UniProtKB-KW"/>
</dbReference>
<dbReference type="AlphaFoldDB" id="A0A0D0DW75"/>
<dbReference type="InParanoid" id="A0A0D0DW75"/>
<reference evidence="5" key="2">
    <citation type="submission" date="2015-01" db="EMBL/GenBank/DDBJ databases">
        <title>Evolutionary Origins and Diversification of the Mycorrhizal Mutualists.</title>
        <authorList>
            <consortium name="DOE Joint Genome Institute"/>
            <consortium name="Mycorrhizal Genomics Consortium"/>
            <person name="Kohler A."/>
            <person name="Kuo A."/>
            <person name="Nagy L.G."/>
            <person name="Floudas D."/>
            <person name="Copeland A."/>
            <person name="Barry K.W."/>
            <person name="Cichocki N."/>
            <person name="Veneault-Fourrey C."/>
            <person name="LaButti K."/>
            <person name="Lindquist E.A."/>
            <person name="Lipzen A."/>
            <person name="Lundell T."/>
            <person name="Morin E."/>
            <person name="Murat C."/>
            <person name="Riley R."/>
            <person name="Ohm R."/>
            <person name="Sun H."/>
            <person name="Tunlid A."/>
            <person name="Henrissat B."/>
            <person name="Grigoriev I.V."/>
            <person name="Hibbett D.S."/>
            <person name="Martin F."/>
        </authorList>
    </citation>
    <scope>NUCLEOTIDE SEQUENCE [LARGE SCALE GENOMIC DNA]</scope>
    <source>
        <strain evidence="5">Ve08.2h10</strain>
    </source>
</reference>
<dbReference type="Proteomes" id="UP000054538">
    <property type="component" value="Unassembled WGS sequence"/>
</dbReference>
<sequence length="91" mass="10396">LVILPHNLLIVDYGLGFLGSVHDAYAFQHTRTSREHAELLGNQHWIWSDSAYPSEPWCVVPFKKPCGGRLTHDQNTFNRFLSTVKCSPIFL</sequence>
<evidence type="ECO:0000313" key="5">
    <source>
        <dbReference type="Proteomes" id="UP000054538"/>
    </source>
</evidence>
<dbReference type="InterPro" id="IPR027806">
    <property type="entry name" value="HARBI1_dom"/>
</dbReference>
<protein>
    <recommendedName>
        <fullName evidence="3">DDE Tnp4 domain-containing protein</fullName>
    </recommendedName>
</protein>
<dbReference type="Pfam" id="PF13359">
    <property type="entry name" value="DDE_Tnp_4"/>
    <property type="match status" value="1"/>
</dbReference>
<evidence type="ECO:0000313" key="4">
    <source>
        <dbReference type="EMBL" id="KIK94031.1"/>
    </source>
</evidence>